<evidence type="ECO:0000313" key="1">
    <source>
        <dbReference type="EMBL" id="MBT9145592.1"/>
    </source>
</evidence>
<dbReference type="AlphaFoldDB" id="A0A9E2BHF5"/>
<gene>
    <name evidence="1" type="ORF">DDT42_01465</name>
</gene>
<organism evidence="1 2">
    <name type="scientific">Psychracetigena formicireducens</name>
    <dbReference type="NCBI Taxonomy" id="2986056"/>
    <lineage>
        <taxon>Bacteria</taxon>
        <taxon>Bacillati</taxon>
        <taxon>Candidatus Lithacetigenota</taxon>
        <taxon>Candidatus Psychracetigena</taxon>
    </lineage>
</organism>
<accession>A0A9E2BHF5</accession>
<sequence>MTKKEILRLVAGGLLIVILFAWGLMPGRISGQLAYAISVPRTLPVGEQAVLSVLLLKGNSPASAKLEVSLWEEKGVKPLLQIEETVEGRDEIILDIPEIPAGNYEIRVKGEGLSGKA</sequence>
<comment type="caution">
    <text evidence="1">The sequence shown here is derived from an EMBL/GenBank/DDBJ whole genome shotgun (WGS) entry which is preliminary data.</text>
</comment>
<proteinExistence type="predicted"/>
<evidence type="ECO:0000313" key="2">
    <source>
        <dbReference type="Proteomes" id="UP000811545"/>
    </source>
</evidence>
<dbReference type="Proteomes" id="UP000811545">
    <property type="component" value="Unassembled WGS sequence"/>
</dbReference>
<protein>
    <submittedName>
        <fullName evidence="1">Uncharacterized protein</fullName>
    </submittedName>
</protein>
<reference evidence="1 2" key="1">
    <citation type="journal article" date="2021" name="bioRxiv">
        <title>Unique metabolic strategies in Hadean analogues reveal hints for primordial physiology.</title>
        <authorList>
            <person name="Nobu M.K."/>
            <person name="Nakai R."/>
            <person name="Tamazawa S."/>
            <person name="Mori H."/>
            <person name="Toyoda A."/>
            <person name="Ijiri A."/>
            <person name="Suzuki S."/>
            <person name="Kurokawa K."/>
            <person name="Kamagata Y."/>
            <person name="Tamaki H."/>
        </authorList>
    </citation>
    <scope>NUCLEOTIDE SEQUENCE [LARGE SCALE GENOMIC DNA]</scope>
    <source>
        <strain evidence="1">BS525</strain>
    </source>
</reference>
<dbReference type="EMBL" id="QLTW01000123">
    <property type="protein sequence ID" value="MBT9145592.1"/>
    <property type="molecule type" value="Genomic_DNA"/>
</dbReference>
<name>A0A9E2BHF5_PSYF1</name>